<dbReference type="Ensembl" id="ENSTGUT00000001455.2">
    <property type="protein sequence ID" value="ENSTGUP00000001442.2"/>
    <property type="gene ID" value="ENSTGUG00000001397.2"/>
</dbReference>
<dbReference type="PROSITE" id="PS00107">
    <property type="entry name" value="PROTEIN_KINASE_ATP"/>
    <property type="match status" value="1"/>
</dbReference>
<accession>H0YT31</accession>
<dbReference type="InterPro" id="IPR000719">
    <property type="entry name" value="Prot_kinase_dom"/>
</dbReference>
<comment type="similarity">
    <text evidence="1">Belongs to the protein kinase superfamily. STE Ser/Thr protein kinase family. STE20 subfamily.</text>
</comment>
<evidence type="ECO:0000256" key="1">
    <source>
        <dbReference type="ARBA" id="ARBA00008874"/>
    </source>
</evidence>
<dbReference type="HOGENOM" id="CLU_000288_63_23_1"/>
<dbReference type="PANTHER" id="PTHR45832">
    <property type="entry name" value="SERINE/THREONINE-PROTEIN KINASE SAMKA-RELATED-RELATED"/>
    <property type="match status" value="1"/>
</dbReference>
<evidence type="ECO:0000256" key="4">
    <source>
        <dbReference type="ARBA" id="ARBA00022840"/>
    </source>
</evidence>
<dbReference type="SMART" id="SM00220">
    <property type="entry name" value="S_TKc"/>
    <property type="match status" value="1"/>
</dbReference>
<feature type="region of interest" description="Disordered" evidence="6">
    <location>
        <begin position="1"/>
        <end position="85"/>
    </location>
</feature>
<dbReference type="GO" id="GO:0005524">
    <property type="term" value="F:ATP binding"/>
    <property type="evidence" value="ECO:0007669"/>
    <property type="project" value="UniProtKB-UniRule"/>
</dbReference>
<dbReference type="PROSITE" id="PS00108">
    <property type="entry name" value="PROTEIN_KINASE_ST"/>
    <property type="match status" value="1"/>
</dbReference>
<dbReference type="InterPro" id="IPR011009">
    <property type="entry name" value="Kinase-like_dom_sf"/>
</dbReference>
<dbReference type="STRING" id="59729.ENSTGUP00000006592"/>
<dbReference type="Gene3D" id="3.30.200.20">
    <property type="entry name" value="Phosphorylase Kinase, domain 1"/>
    <property type="match status" value="1"/>
</dbReference>
<sequence>MPRQTQGELFPAQKQEEQLRQQVEEPQENGQDIKAEPQANQPKAKSDTMAVKRKNKEDMRTIQKKKNLHQQRGDQQNQVSERVTATPLRKLPLSCSLQNIDEQLPAELQETEARIKAREKRRDEKFEIIREKINLLLQEQNTLEKQVEVSPSYLAAYKDFQEMTGDQEPQGRHEAQELYQPEMLQDKHIPRMVQEKRIPWKEIYTGSVTEPAAAAAPSQGAFASQLEKWSWGTWFTSRTDPAAAQQQEINSDSWEQQRRMVKMDNPIIKYIQLENIGSGTFGDVCRALDTATGGEVAIKKINLQGLIRKEVHFNELMVIKMNKHPNIVNYLKSCLVNEQLWLVMEYMDGGTLSDVISKTYLCEDEMAAISRECLQGLDFLHSNHVIHRDVKSSNILLRTDGSVKLADSGLFAQLTPEQSRRSSVAGTSGWMAPEVVTGQAYGPKVDVWSFGIVGIEMVEQEVPYWNETPDSPQLLIAIRGTPKLQQPNRFSPSLRDFLSCCLQTDEARRWSAKDLLQHPFITFAEPVSSLVPLIVSVKKRKEPRL</sequence>
<evidence type="ECO:0000313" key="8">
    <source>
        <dbReference type="Ensembl" id="ENSTGUP00000001442.2"/>
    </source>
</evidence>
<evidence type="ECO:0000256" key="5">
    <source>
        <dbReference type="PROSITE-ProRule" id="PRU10141"/>
    </source>
</evidence>
<dbReference type="EC" id="2.7.11.1" evidence="2"/>
<evidence type="ECO:0000256" key="3">
    <source>
        <dbReference type="ARBA" id="ARBA00022741"/>
    </source>
</evidence>
<keyword evidence="3 5" id="KW-0547">Nucleotide-binding</keyword>
<keyword evidence="9" id="KW-1185">Reference proteome</keyword>
<proteinExistence type="inferred from homology"/>
<dbReference type="InterPro" id="IPR008271">
    <property type="entry name" value="Ser/Thr_kinase_AS"/>
</dbReference>
<evidence type="ECO:0000259" key="7">
    <source>
        <dbReference type="PROSITE" id="PS50011"/>
    </source>
</evidence>
<feature type="compositionally biased region" description="Polar residues" evidence="6">
    <location>
        <begin position="73"/>
        <end position="83"/>
    </location>
</feature>
<evidence type="ECO:0000256" key="6">
    <source>
        <dbReference type="SAM" id="MobiDB-lite"/>
    </source>
</evidence>
<reference evidence="8" key="3">
    <citation type="submission" date="2025-09" db="UniProtKB">
        <authorList>
            <consortium name="Ensembl"/>
        </authorList>
    </citation>
    <scope>IDENTIFICATION</scope>
</reference>
<dbReference type="Proteomes" id="UP000007754">
    <property type="component" value="Chromosome Z"/>
</dbReference>
<dbReference type="GeneTree" id="ENSGT00950000182988"/>
<dbReference type="Pfam" id="PF00069">
    <property type="entry name" value="Pkinase"/>
    <property type="match status" value="1"/>
</dbReference>
<reference evidence="8 9" key="1">
    <citation type="journal article" date="2010" name="Nature">
        <title>The genome of a songbird.</title>
        <authorList>
            <person name="Warren W.C."/>
            <person name="Clayton D.F."/>
            <person name="Ellegren H."/>
            <person name="Arnold A.P."/>
            <person name="Hillier L.W."/>
            <person name="Kunstner A."/>
            <person name="Searle S."/>
            <person name="White S."/>
            <person name="Vilella A.J."/>
            <person name="Fairley S."/>
            <person name="Heger A."/>
            <person name="Kong L."/>
            <person name="Ponting C.P."/>
            <person name="Jarvis E.D."/>
            <person name="Mello C.V."/>
            <person name="Minx P."/>
            <person name="Lovell P."/>
            <person name="Velho T.A."/>
            <person name="Ferris M."/>
            <person name="Balakrishnan C.N."/>
            <person name="Sinha S."/>
            <person name="Blatti C."/>
            <person name="London S.E."/>
            <person name="Li Y."/>
            <person name="Lin Y.C."/>
            <person name="George J."/>
            <person name="Sweedler J."/>
            <person name="Southey B."/>
            <person name="Gunaratne P."/>
            <person name="Watson M."/>
            <person name="Nam K."/>
            <person name="Backstrom N."/>
            <person name="Smeds L."/>
            <person name="Nabholz B."/>
            <person name="Itoh Y."/>
            <person name="Whitney O."/>
            <person name="Pfenning A.R."/>
            <person name="Howard J."/>
            <person name="Volker M."/>
            <person name="Skinner B.M."/>
            <person name="Griffin D.K."/>
            <person name="Ye L."/>
            <person name="McLaren W.M."/>
            <person name="Flicek P."/>
            <person name="Quesada V."/>
            <person name="Velasco G."/>
            <person name="Lopez-Otin C."/>
            <person name="Puente X.S."/>
            <person name="Olender T."/>
            <person name="Lancet D."/>
            <person name="Smit A.F."/>
            <person name="Hubley R."/>
            <person name="Konkel M.K."/>
            <person name="Walker J.A."/>
            <person name="Batzer M.A."/>
            <person name="Gu W."/>
            <person name="Pollock D.D."/>
            <person name="Chen L."/>
            <person name="Cheng Z."/>
            <person name="Eichler E.E."/>
            <person name="Stapley J."/>
            <person name="Slate J."/>
            <person name="Ekblom R."/>
            <person name="Birkhead T."/>
            <person name="Burke T."/>
            <person name="Burt D."/>
            <person name="Scharff C."/>
            <person name="Adam I."/>
            <person name="Richard H."/>
            <person name="Sultan M."/>
            <person name="Soldatov A."/>
            <person name="Lehrach H."/>
            <person name="Edwards S.V."/>
            <person name="Yang S.P."/>
            <person name="Li X."/>
            <person name="Graves T."/>
            <person name="Fulton L."/>
            <person name="Nelson J."/>
            <person name="Chinwalla A."/>
            <person name="Hou S."/>
            <person name="Mardis E.R."/>
            <person name="Wilson R.K."/>
        </authorList>
    </citation>
    <scope>NUCLEOTIDE SEQUENCE [LARGE SCALE GENOMIC DNA]</scope>
</reference>
<dbReference type="GO" id="GO:0004674">
    <property type="term" value="F:protein serine/threonine kinase activity"/>
    <property type="evidence" value="ECO:0007669"/>
    <property type="project" value="UniProtKB-EC"/>
</dbReference>
<dbReference type="PANTHER" id="PTHR45832:SF22">
    <property type="entry name" value="SERINE_THREONINE-PROTEIN KINASE SAMKA-RELATED"/>
    <property type="match status" value="1"/>
</dbReference>
<keyword evidence="4 5" id="KW-0067">ATP-binding</keyword>
<dbReference type="AlphaFoldDB" id="H0YT31"/>
<dbReference type="InterPro" id="IPR051931">
    <property type="entry name" value="PAK3-like"/>
</dbReference>
<organism evidence="8 9">
    <name type="scientific">Taeniopygia guttata</name>
    <name type="common">Zebra finch</name>
    <name type="synonym">Poephila guttata</name>
    <dbReference type="NCBI Taxonomy" id="59729"/>
    <lineage>
        <taxon>Eukaryota</taxon>
        <taxon>Metazoa</taxon>
        <taxon>Chordata</taxon>
        <taxon>Craniata</taxon>
        <taxon>Vertebrata</taxon>
        <taxon>Euteleostomi</taxon>
        <taxon>Archelosauria</taxon>
        <taxon>Archosauria</taxon>
        <taxon>Dinosauria</taxon>
        <taxon>Saurischia</taxon>
        <taxon>Theropoda</taxon>
        <taxon>Coelurosauria</taxon>
        <taxon>Aves</taxon>
        <taxon>Neognathae</taxon>
        <taxon>Neoaves</taxon>
        <taxon>Telluraves</taxon>
        <taxon>Australaves</taxon>
        <taxon>Passeriformes</taxon>
        <taxon>Passeroidea</taxon>
        <taxon>Estrildidae</taxon>
        <taxon>Estrildinae</taxon>
        <taxon>Taeniopygia</taxon>
    </lineage>
</organism>
<evidence type="ECO:0000256" key="2">
    <source>
        <dbReference type="ARBA" id="ARBA00012513"/>
    </source>
</evidence>
<dbReference type="Gene3D" id="1.10.510.10">
    <property type="entry name" value="Transferase(Phosphotransferase) domain 1"/>
    <property type="match status" value="1"/>
</dbReference>
<reference evidence="8" key="2">
    <citation type="submission" date="2025-08" db="UniProtKB">
        <authorList>
            <consortium name="Ensembl"/>
        </authorList>
    </citation>
    <scope>IDENTIFICATION</scope>
</reference>
<evidence type="ECO:0000313" key="9">
    <source>
        <dbReference type="Proteomes" id="UP000007754"/>
    </source>
</evidence>
<protein>
    <recommendedName>
        <fullName evidence="2">non-specific serine/threonine protein kinase</fullName>
        <ecNumber evidence="2">2.7.11.1</ecNumber>
    </recommendedName>
</protein>
<dbReference type="InterPro" id="IPR017441">
    <property type="entry name" value="Protein_kinase_ATP_BS"/>
</dbReference>
<feature type="binding site" evidence="5">
    <location>
        <position position="309"/>
    </location>
    <ligand>
        <name>ATP</name>
        <dbReference type="ChEBI" id="CHEBI:30616"/>
    </ligand>
</feature>
<feature type="compositionally biased region" description="Basic and acidic residues" evidence="6">
    <location>
        <begin position="14"/>
        <end position="23"/>
    </location>
</feature>
<gene>
    <name evidence="8" type="primary">LOC115491125</name>
</gene>
<name>H0YT31_TAEGU</name>
<dbReference type="SUPFAM" id="SSF56112">
    <property type="entry name" value="Protein kinase-like (PK-like)"/>
    <property type="match status" value="1"/>
</dbReference>
<dbReference type="PROSITE" id="PS50011">
    <property type="entry name" value="PROTEIN_KINASE_DOM"/>
    <property type="match status" value="1"/>
</dbReference>
<feature type="domain" description="Protein kinase" evidence="7">
    <location>
        <begin position="270"/>
        <end position="521"/>
    </location>
</feature>